<dbReference type="RefSeq" id="WP_123859706.1">
    <property type="nucleotide sequence ID" value="NZ_CP033923.1"/>
</dbReference>
<dbReference type="EMBL" id="CP033923">
    <property type="protein sequence ID" value="AZA93020.1"/>
    <property type="molecule type" value="Genomic_DNA"/>
</dbReference>
<dbReference type="KEGG" id="cnk:EG343_21660"/>
<dbReference type="AlphaFoldDB" id="A0AAD1DSZ7"/>
<sequence>MKNKEFPPSRSDLKDHFGYLSFNCTLINLDIVGIRLVNSGEVVVITYRGNRKTGFIYEGDKLNEAQVMRTYSDVPETWNDLQSYEKAYEGRIEILNPLKDNYVFISEQEIIEK</sequence>
<proteinExistence type="predicted"/>
<accession>A0AAD1DSZ7</accession>
<evidence type="ECO:0000313" key="2">
    <source>
        <dbReference type="Proteomes" id="UP000278288"/>
    </source>
</evidence>
<protein>
    <submittedName>
        <fullName evidence="1">Uncharacterized protein</fullName>
    </submittedName>
</protein>
<keyword evidence="2" id="KW-1185">Reference proteome</keyword>
<organism evidence="1 2">
    <name type="scientific">Chryseobacterium nakagawai</name>
    <dbReference type="NCBI Taxonomy" id="1241982"/>
    <lineage>
        <taxon>Bacteria</taxon>
        <taxon>Pseudomonadati</taxon>
        <taxon>Bacteroidota</taxon>
        <taxon>Flavobacteriia</taxon>
        <taxon>Flavobacteriales</taxon>
        <taxon>Weeksellaceae</taxon>
        <taxon>Chryseobacterium group</taxon>
        <taxon>Chryseobacterium</taxon>
    </lineage>
</organism>
<gene>
    <name evidence="1" type="ORF">EG343_21660</name>
</gene>
<reference evidence="1 2" key="1">
    <citation type="submission" date="2018-11" db="EMBL/GenBank/DDBJ databases">
        <title>Proposal to divide the Flavobacteriaceae and reorganize its genera based on Amino Acid Identity values calculated from whole genome sequences.</title>
        <authorList>
            <person name="Nicholson A.C."/>
            <person name="Gulvik C.A."/>
            <person name="Whitney A.M."/>
            <person name="Humrighouse B.W."/>
            <person name="Bell M."/>
            <person name="Holmes B."/>
            <person name="Steigerwalt A.G."/>
            <person name="Villarma A."/>
            <person name="Sheth M."/>
            <person name="Batra D."/>
            <person name="Pryor J."/>
            <person name="Bernardet J.-F."/>
            <person name="Hugo C."/>
            <person name="Kampfer P."/>
            <person name="Newman J."/>
            <person name="McQuiston J.R."/>
        </authorList>
    </citation>
    <scope>NUCLEOTIDE SEQUENCE [LARGE SCALE GENOMIC DNA]</scope>
    <source>
        <strain evidence="1 2">G0041</strain>
    </source>
</reference>
<evidence type="ECO:0000313" key="1">
    <source>
        <dbReference type="EMBL" id="AZA93020.1"/>
    </source>
</evidence>
<dbReference type="Proteomes" id="UP000278288">
    <property type="component" value="Chromosome"/>
</dbReference>
<name>A0AAD1DSZ7_CHRNA</name>